<keyword evidence="3 4" id="KW-0326">Glycosidase</keyword>
<organism evidence="7 8">
    <name type="scientific">Eisenbergiella porci</name>
    <dbReference type="NCBI Taxonomy" id="2652274"/>
    <lineage>
        <taxon>Bacteria</taxon>
        <taxon>Bacillati</taxon>
        <taxon>Bacillota</taxon>
        <taxon>Clostridia</taxon>
        <taxon>Lachnospirales</taxon>
        <taxon>Lachnospiraceae</taxon>
        <taxon>Eisenbergiella</taxon>
    </lineage>
</organism>
<reference evidence="7 8" key="1">
    <citation type="submission" date="2019-08" db="EMBL/GenBank/DDBJ databases">
        <title>In-depth cultivation of the pig gut microbiome towards novel bacterial diversity and tailored functional studies.</title>
        <authorList>
            <person name="Wylensek D."/>
            <person name="Hitch T.C.A."/>
            <person name="Clavel T."/>
        </authorList>
    </citation>
    <scope>NUCLEOTIDE SEQUENCE [LARGE SCALE GENOMIC DNA]</scope>
    <source>
        <strain evidence="7 8">WCA-389-WT-23B</strain>
    </source>
</reference>
<evidence type="ECO:0000256" key="5">
    <source>
        <dbReference type="RuleBase" id="RU003679"/>
    </source>
</evidence>
<evidence type="ECO:0000256" key="2">
    <source>
        <dbReference type="ARBA" id="ARBA00022801"/>
    </source>
</evidence>
<evidence type="ECO:0000313" key="7">
    <source>
        <dbReference type="EMBL" id="MSS88108.1"/>
    </source>
</evidence>
<dbReference type="EMBL" id="VUMI01000009">
    <property type="protein sequence ID" value="MSS88108.1"/>
    <property type="molecule type" value="Genomic_DNA"/>
</dbReference>
<evidence type="ECO:0000259" key="6">
    <source>
        <dbReference type="Pfam" id="PF01301"/>
    </source>
</evidence>
<dbReference type="GO" id="GO:0005975">
    <property type="term" value="P:carbohydrate metabolic process"/>
    <property type="evidence" value="ECO:0007669"/>
    <property type="project" value="InterPro"/>
</dbReference>
<dbReference type="PRINTS" id="PR00742">
    <property type="entry name" value="GLHYDRLASE35"/>
</dbReference>
<dbReference type="AlphaFoldDB" id="A0A6N7WF43"/>
<dbReference type="InterPro" id="IPR019801">
    <property type="entry name" value="Glyco_hydro_35_CS"/>
</dbReference>
<dbReference type="InterPro" id="IPR001944">
    <property type="entry name" value="Glycoside_Hdrlase_35"/>
</dbReference>
<dbReference type="PANTHER" id="PTHR23421">
    <property type="entry name" value="BETA-GALACTOSIDASE RELATED"/>
    <property type="match status" value="1"/>
</dbReference>
<sequence>MAVGRPAHWADCKKCNSEVSAYNAGVVTVSGLRLKKEGKGMDNTIRITGKMREAVKFPMCGKDSQGNLYEVDNLSLMKNGRRFLPVMGEFHFSRYEPEDWEEELLKMKAGGITVTATYVFWIHHEERRGEWDFGGCRDLRGFLETCRRVGMQVWLRIGPWAHGECRNGGFPDWLTEEFDSRLRSNDPGYLKEVRRLYQKIGEQAAGEMAKDGGPIIGVQLENEYGHCGGGPSSQEECMEHMRTLKRMALEAGLEVPYYTSTGWGGGIVVDGETLPVLGGYVDAPWAEHVQEMPASANFLFSSYKQDENIGSDLKRQESRQFTFDISRNPYLTAELGGGLQPTSHRRTYPWPEDIEAQALCMLGGGANLLGYYMYHGGINPEGKETTLQESRATGYNNDLPVKSYDFQTCIRESGEVNESYGRLGRLHLLLQDFGEELAGSETCFPEKLPESPEDLHTLRTTARVNPESRTGFLFINNHQRKRRMKERKDAAVKLVFPERELVIDHLFLKPGSCAVIPFSLPVGEAFLEKTNASLLCHLGSRYFFYGSKEVCENPFYQWRGEAGDVVTLTEEQAARACRLGDALYVTEYQDSCLIEQEGKIYLISSHAQEKVICYRAEGEPKVFTVKAQETDVPVRFTLLETDAEKRTGSEAVGKAAGYCEYEVYIGAVPVDKLHQLYLEANYVGDRAELYLDGRLADDWFTNGETWHAALKRFDYPASLVLRIYSSDSPLPNPYDNQVYYDLPVEKGCALRGVKAVAEYKTEL</sequence>
<dbReference type="InterPro" id="IPR031330">
    <property type="entry name" value="Gly_Hdrlase_35_cat"/>
</dbReference>
<name>A0A6N7WF43_9FIRM</name>
<evidence type="ECO:0000256" key="3">
    <source>
        <dbReference type="ARBA" id="ARBA00023295"/>
    </source>
</evidence>
<keyword evidence="2 4" id="KW-0378">Hydrolase</keyword>
<accession>A0A6N7WF43</accession>
<evidence type="ECO:0000256" key="1">
    <source>
        <dbReference type="ARBA" id="ARBA00009809"/>
    </source>
</evidence>
<comment type="caution">
    <text evidence="7">The sequence shown here is derived from an EMBL/GenBank/DDBJ whole genome shotgun (WGS) entry which is preliminary data.</text>
</comment>
<dbReference type="Gene3D" id="3.20.20.80">
    <property type="entry name" value="Glycosidases"/>
    <property type="match status" value="1"/>
</dbReference>
<feature type="domain" description="Glycoside hydrolase 35 catalytic" evidence="6">
    <location>
        <begin position="75"/>
        <end position="427"/>
    </location>
</feature>
<keyword evidence="8" id="KW-1185">Reference proteome</keyword>
<dbReference type="InterPro" id="IPR017853">
    <property type="entry name" value="GH"/>
</dbReference>
<evidence type="ECO:0000313" key="8">
    <source>
        <dbReference type="Proteomes" id="UP000436047"/>
    </source>
</evidence>
<gene>
    <name evidence="7" type="ORF">FYJ45_07280</name>
</gene>
<proteinExistence type="inferred from homology"/>
<dbReference type="Pfam" id="PF01301">
    <property type="entry name" value="Glyco_hydro_35"/>
    <property type="match status" value="1"/>
</dbReference>
<comment type="similarity">
    <text evidence="1 5">Belongs to the glycosyl hydrolase 35 family.</text>
</comment>
<dbReference type="PROSITE" id="PS01182">
    <property type="entry name" value="GLYCOSYL_HYDROL_F35"/>
    <property type="match status" value="1"/>
</dbReference>
<protein>
    <recommendedName>
        <fullName evidence="4">Beta-galactosidase</fullName>
        <ecNumber evidence="4">3.2.1.23</ecNumber>
    </recommendedName>
</protein>
<dbReference type="SUPFAM" id="SSF51445">
    <property type="entry name" value="(Trans)glycosidases"/>
    <property type="match status" value="1"/>
</dbReference>
<evidence type="ECO:0000256" key="4">
    <source>
        <dbReference type="RuleBase" id="RU000675"/>
    </source>
</evidence>
<comment type="catalytic activity">
    <reaction evidence="4">
        <text>Hydrolysis of terminal non-reducing beta-D-galactose residues in beta-D-galactosides.</text>
        <dbReference type="EC" id="3.2.1.23"/>
    </reaction>
</comment>
<dbReference type="GO" id="GO:0004565">
    <property type="term" value="F:beta-galactosidase activity"/>
    <property type="evidence" value="ECO:0007669"/>
    <property type="project" value="UniProtKB-EC"/>
</dbReference>
<dbReference type="Proteomes" id="UP000436047">
    <property type="component" value="Unassembled WGS sequence"/>
</dbReference>
<dbReference type="EC" id="3.2.1.23" evidence="4"/>